<comment type="caution">
    <text evidence="1">The sequence shown here is derived from an EMBL/GenBank/DDBJ whole genome shotgun (WGS) entry which is preliminary data.</text>
</comment>
<name>A0A0L7L5D8_OPEBR</name>
<gene>
    <name evidence="1" type="ORF">OBRU01_14932</name>
</gene>
<proteinExistence type="predicted"/>
<reference evidence="1 2" key="1">
    <citation type="journal article" date="2015" name="Genome Biol. Evol.">
        <title>The genome of winter moth (Operophtera brumata) provides a genomic perspective on sexual dimorphism and phenology.</title>
        <authorList>
            <person name="Derks M.F."/>
            <person name="Smit S."/>
            <person name="Salis L."/>
            <person name="Schijlen E."/>
            <person name="Bossers A."/>
            <person name="Mateman C."/>
            <person name="Pijl A.S."/>
            <person name="de Ridder D."/>
            <person name="Groenen M.A."/>
            <person name="Visser M.E."/>
            <person name="Megens H.J."/>
        </authorList>
    </citation>
    <scope>NUCLEOTIDE SEQUENCE [LARGE SCALE GENOMIC DNA]</scope>
    <source>
        <strain evidence="1">WM2013NL</strain>
        <tissue evidence="1">Head and thorax</tissue>
    </source>
</reference>
<dbReference type="Proteomes" id="UP000037510">
    <property type="component" value="Unassembled WGS sequence"/>
</dbReference>
<sequence>MKCKIEAARQYCDKKCERTMTCGHNCKGLCGKECQPSECTEPSQRKFSSPCGHLISLPCNIANLPAALCGKECQPSECTEPSQRKFSSPCGHLISLPCNIANLPAVPSCWVKVIGDHDAWCIVVSAELKPELLVGACKEPCGAELACKHVCAGTCVGCLQQRLHEDCHRVCPHGACGNRCGEWCSRAACDEACPRLLKCGHACRGLCGEPCPPVCKTCSPDTFPGFNYVVDFKWGDWM</sequence>
<dbReference type="EMBL" id="JTDY01002883">
    <property type="protein sequence ID" value="KOB70546.1"/>
    <property type="molecule type" value="Genomic_DNA"/>
</dbReference>
<protein>
    <recommendedName>
        <fullName evidence="3">NFX1-type zinc finger-containing protein 1</fullName>
    </recommendedName>
</protein>
<evidence type="ECO:0000313" key="2">
    <source>
        <dbReference type="Proteomes" id="UP000037510"/>
    </source>
</evidence>
<dbReference type="STRING" id="104452.A0A0L7L5D8"/>
<organism evidence="1 2">
    <name type="scientific">Operophtera brumata</name>
    <name type="common">Winter moth</name>
    <name type="synonym">Phalaena brumata</name>
    <dbReference type="NCBI Taxonomy" id="104452"/>
    <lineage>
        <taxon>Eukaryota</taxon>
        <taxon>Metazoa</taxon>
        <taxon>Ecdysozoa</taxon>
        <taxon>Arthropoda</taxon>
        <taxon>Hexapoda</taxon>
        <taxon>Insecta</taxon>
        <taxon>Pterygota</taxon>
        <taxon>Neoptera</taxon>
        <taxon>Endopterygota</taxon>
        <taxon>Lepidoptera</taxon>
        <taxon>Glossata</taxon>
        <taxon>Ditrysia</taxon>
        <taxon>Geometroidea</taxon>
        <taxon>Geometridae</taxon>
        <taxon>Larentiinae</taxon>
        <taxon>Operophtera</taxon>
    </lineage>
</organism>
<evidence type="ECO:0008006" key="3">
    <source>
        <dbReference type="Google" id="ProtNLM"/>
    </source>
</evidence>
<accession>A0A0L7L5D8</accession>
<dbReference type="AlphaFoldDB" id="A0A0L7L5D8"/>
<evidence type="ECO:0000313" key="1">
    <source>
        <dbReference type="EMBL" id="KOB70546.1"/>
    </source>
</evidence>
<keyword evidence="2" id="KW-1185">Reference proteome</keyword>